<gene>
    <name evidence="3" type="ORF">POTOM_014199</name>
</gene>
<keyword evidence="2" id="KW-0812">Transmembrane</keyword>
<dbReference type="GO" id="GO:0016020">
    <property type="term" value="C:membrane"/>
    <property type="evidence" value="ECO:0007669"/>
    <property type="project" value="InterPro"/>
</dbReference>
<dbReference type="GO" id="GO:0005737">
    <property type="term" value="C:cytoplasm"/>
    <property type="evidence" value="ECO:0007669"/>
    <property type="project" value="TreeGrafter"/>
</dbReference>
<evidence type="ECO:0008006" key="5">
    <source>
        <dbReference type="Google" id="ProtNLM"/>
    </source>
</evidence>
<comment type="caution">
    <text evidence="3">The sequence shown here is derived from an EMBL/GenBank/DDBJ whole genome shotgun (WGS) entry which is preliminary data.</text>
</comment>
<evidence type="ECO:0000313" key="4">
    <source>
        <dbReference type="Proteomes" id="UP000886885"/>
    </source>
</evidence>
<protein>
    <recommendedName>
        <fullName evidence="5">Endopeptidase S2P</fullName>
    </recommendedName>
</protein>
<feature type="region of interest" description="Disordered" evidence="1">
    <location>
        <begin position="1"/>
        <end position="31"/>
    </location>
</feature>
<dbReference type="Proteomes" id="UP000886885">
    <property type="component" value="Chromosome 3D"/>
</dbReference>
<reference evidence="3" key="1">
    <citation type="journal article" date="2020" name="bioRxiv">
        <title>Hybrid origin of Populus tomentosa Carr. identified through genome sequencing and phylogenomic analysis.</title>
        <authorList>
            <person name="An X."/>
            <person name="Gao K."/>
            <person name="Chen Z."/>
            <person name="Li J."/>
            <person name="Yang X."/>
            <person name="Yang X."/>
            <person name="Zhou J."/>
            <person name="Guo T."/>
            <person name="Zhao T."/>
            <person name="Huang S."/>
            <person name="Miao D."/>
            <person name="Khan W.U."/>
            <person name="Rao P."/>
            <person name="Ye M."/>
            <person name="Lei B."/>
            <person name="Liao W."/>
            <person name="Wang J."/>
            <person name="Ji L."/>
            <person name="Li Y."/>
            <person name="Guo B."/>
            <person name="Mustafa N.S."/>
            <person name="Li S."/>
            <person name="Yun Q."/>
            <person name="Keller S.R."/>
            <person name="Mao J."/>
            <person name="Zhang R."/>
            <person name="Strauss S.H."/>
        </authorList>
    </citation>
    <scope>NUCLEOTIDE SEQUENCE</scope>
    <source>
        <strain evidence="3">GM15</strain>
        <tissue evidence="3">Leaf</tissue>
    </source>
</reference>
<proteinExistence type="predicted"/>
<dbReference type="GO" id="GO:0004222">
    <property type="term" value="F:metalloendopeptidase activity"/>
    <property type="evidence" value="ECO:0007669"/>
    <property type="project" value="InterPro"/>
</dbReference>
<accession>A0A8X8A687</accession>
<keyword evidence="2" id="KW-1133">Transmembrane helix</keyword>
<dbReference type="OrthoDB" id="69989at2759"/>
<keyword evidence="2" id="KW-0472">Membrane</keyword>
<dbReference type="GO" id="GO:1905897">
    <property type="term" value="P:regulation of response to endoplasmic reticulum stress"/>
    <property type="evidence" value="ECO:0007669"/>
    <property type="project" value="TreeGrafter"/>
</dbReference>
<dbReference type="PANTHER" id="PTHR13325:SF3">
    <property type="entry name" value="MEMBRANE-BOUND TRANSCRIPTION FACTOR SITE-2 PROTEASE"/>
    <property type="match status" value="1"/>
</dbReference>
<dbReference type="GO" id="GO:0031293">
    <property type="term" value="P:membrane protein intracellular domain proteolysis"/>
    <property type="evidence" value="ECO:0007669"/>
    <property type="project" value="TreeGrafter"/>
</dbReference>
<dbReference type="AlphaFoldDB" id="A0A8X8A687"/>
<dbReference type="PANTHER" id="PTHR13325">
    <property type="entry name" value="PROTEASE M50 MEMBRANE-BOUND TRANSCRIPTION FACTOR SITE 2 PROTEASE"/>
    <property type="match status" value="1"/>
</dbReference>
<feature type="transmembrane region" description="Helical" evidence="2">
    <location>
        <begin position="65"/>
        <end position="87"/>
    </location>
</feature>
<evidence type="ECO:0000256" key="2">
    <source>
        <dbReference type="SAM" id="Phobius"/>
    </source>
</evidence>
<sequence length="669" mass="74151">MDERRWRRHGRGQAQTSLLPLRTPTRPSRTTLSNTVSCCYCDYKISALNTSLHHFGRKQAKSLKIWFSIGVGFSLTALLGVTLILVWELGNILHLFHGSSDLSSSLLFGFSPQVYGSRLSVADAGYLLLSTLISVSVHEFGHSIAAARSLFSVLLFSNQSHTLIESTFSSGSSEGIPTEYIAIFLAVLFPGALVALNYELLEELQPFTALRVYCAGVWHNAVVLDVPSTSPLSGYLSPGDAIVSLDGKRIHNDREWMETTALIDEQTLQSSNLSKSFEGLAIVHQMKGYCVPTSVIEESNEMLFIENQSACPDDLTEFVAVQCFNSSKSDNVNIEDGISQRQRRHCLNAKDVVKLNKCGDGWVTEITKGSSCLCSQEEYCLNPVPLPGSIWVEITFASPYSPECLQLGRNPASGASDFSEHKCGGTFVFVGDLISMAHSVKLTAYQPRWRFSFSAHLPNILEKSLMYTFHVSLTLALLNSLPVISCHFKFCFKCLSSVAFVCTRGVGLVAHYALMHVNINKISISTITPKDREGDELEEAWEEGRYQWDALQVTGEGGTGIRRHEMWNLQRESKGILFGWRINFGGSPLPLHIIEPKEKGKSYASLSFRRDSSFHSILYEDLLHQILVINRSSKLADQNPWRAYSENIKEPSGHTSVGCYASKSISLAA</sequence>
<evidence type="ECO:0000256" key="1">
    <source>
        <dbReference type="SAM" id="MobiDB-lite"/>
    </source>
</evidence>
<feature type="compositionally biased region" description="Basic residues" evidence="1">
    <location>
        <begin position="1"/>
        <end position="11"/>
    </location>
</feature>
<dbReference type="InterPro" id="IPR001193">
    <property type="entry name" value="MBTPS2"/>
</dbReference>
<keyword evidence="4" id="KW-1185">Reference proteome</keyword>
<evidence type="ECO:0000313" key="3">
    <source>
        <dbReference type="EMBL" id="KAG6781305.1"/>
    </source>
</evidence>
<name>A0A8X8A687_POPTO</name>
<feature type="compositionally biased region" description="Low complexity" evidence="1">
    <location>
        <begin position="16"/>
        <end position="31"/>
    </location>
</feature>
<organism evidence="3 4">
    <name type="scientific">Populus tomentosa</name>
    <name type="common">Chinese white poplar</name>
    <dbReference type="NCBI Taxonomy" id="118781"/>
    <lineage>
        <taxon>Eukaryota</taxon>
        <taxon>Viridiplantae</taxon>
        <taxon>Streptophyta</taxon>
        <taxon>Embryophyta</taxon>
        <taxon>Tracheophyta</taxon>
        <taxon>Spermatophyta</taxon>
        <taxon>Magnoliopsida</taxon>
        <taxon>eudicotyledons</taxon>
        <taxon>Gunneridae</taxon>
        <taxon>Pentapetalae</taxon>
        <taxon>rosids</taxon>
        <taxon>fabids</taxon>
        <taxon>Malpighiales</taxon>
        <taxon>Salicaceae</taxon>
        <taxon>Saliceae</taxon>
        <taxon>Populus</taxon>
    </lineage>
</organism>
<dbReference type="EMBL" id="JAAWWB010000006">
    <property type="protein sequence ID" value="KAG6781305.1"/>
    <property type="molecule type" value="Genomic_DNA"/>
</dbReference>